<evidence type="ECO:0000256" key="3">
    <source>
        <dbReference type="PROSITE-ProRule" id="PRU00169"/>
    </source>
</evidence>
<feature type="domain" description="HTH luxR-type" evidence="4">
    <location>
        <begin position="158"/>
        <end position="223"/>
    </location>
</feature>
<organism evidence="6 7">
    <name type="scientific">Sulfitobacter donghicola DSW-25 = KCTC 12864 = JCM 14565</name>
    <dbReference type="NCBI Taxonomy" id="1300350"/>
    <lineage>
        <taxon>Bacteria</taxon>
        <taxon>Pseudomonadati</taxon>
        <taxon>Pseudomonadota</taxon>
        <taxon>Alphaproteobacteria</taxon>
        <taxon>Rhodobacterales</taxon>
        <taxon>Roseobacteraceae</taxon>
        <taxon>Sulfitobacter</taxon>
    </lineage>
</organism>
<keyword evidence="7" id="KW-1185">Reference proteome</keyword>
<dbReference type="InterPro" id="IPR039420">
    <property type="entry name" value="WalR-like"/>
</dbReference>
<evidence type="ECO:0000256" key="1">
    <source>
        <dbReference type="ARBA" id="ARBA00022553"/>
    </source>
</evidence>
<dbReference type="GO" id="GO:0006355">
    <property type="term" value="P:regulation of DNA-templated transcription"/>
    <property type="evidence" value="ECO:0007669"/>
    <property type="project" value="InterPro"/>
</dbReference>
<dbReference type="SMART" id="SM00448">
    <property type="entry name" value="REC"/>
    <property type="match status" value="1"/>
</dbReference>
<evidence type="ECO:0000259" key="4">
    <source>
        <dbReference type="PROSITE" id="PS50043"/>
    </source>
</evidence>
<keyword evidence="2" id="KW-0238">DNA-binding</keyword>
<dbReference type="OrthoDB" id="9814495at2"/>
<dbReference type="eggNOG" id="COG2197">
    <property type="taxonomic scope" value="Bacteria"/>
</dbReference>
<dbReference type="GO" id="GO:0000160">
    <property type="term" value="P:phosphorelay signal transduction system"/>
    <property type="evidence" value="ECO:0007669"/>
    <property type="project" value="InterPro"/>
</dbReference>
<dbReference type="Pfam" id="PF00072">
    <property type="entry name" value="Response_reg"/>
    <property type="match status" value="1"/>
</dbReference>
<evidence type="ECO:0000256" key="2">
    <source>
        <dbReference type="ARBA" id="ARBA00023125"/>
    </source>
</evidence>
<evidence type="ECO:0000313" key="7">
    <source>
        <dbReference type="Proteomes" id="UP000027734"/>
    </source>
</evidence>
<evidence type="ECO:0000259" key="5">
    <source>
        <dbReference type="PROSITE" id="PS50110"/>
    </source>
</evidence>
<proteinExistence type="predicted"/>
<evidence type="ECO:0000313" key="6">
    <source>
        <dbReference type="EMBL" id="KEJ88515.1"/>
    </source>
</evidence>
<dbReference type="InterPro" id="IPR016032">
    <property type="entry name" value="Sig_transdc_resp-reg_C-effctor"/>
</dbReference>
<dbReference type="RefSeq" id="WP_025060621.1">
    <property type="nucleotide sequence ID" value="NZ_JAMC01000006.1"/>
</dbReference>
<dbReference type="GO" id="GO:0003677">
    <property type="term" value="F:DNA binding"/>
    <property type="evidence" value="ECO:0007669"/>
    <property type="project" value="UniProtKB-KW"/>
</dbReference>
<accession>A0A073IG79</accession>
<feature type="modified residue" description="4-aspartylphosphate" evidence="3">
    <location>
        <position position="54"/>
    </location>
</feature>
<dbReference type="Proteomes" id="UP000027734">
    <property type="component" value="Unassembled WGS sequence"/>
</dbReference>
<dbReference type="STRING" id="1300350.Z948_3353"/>
<dbReference type="PRINTS" id="PR00038">
    <property type="entry name" value="HTHLUXR"/>
</dbReference>
<dbReference type="InterPro" id="IPR000792">
    <property type="entry name" value="Tscrpt_reg_LuxR_C"/>
</dbReference>
<dbReference type="CDD" id="cd06170">
    <property type="entry name" value="LuxR_C_like"/>
    <property type="match status" value="1"/>
</dbReference>
<dbReference type="SMART" id="SM00421">
    <property type="entry name" value="HTH_LUXR"/>
    <property type="match status" value="1"/>
</dbReference>
<gene>
    <name evidence="6" type="ORF">DSW25_15625</name>
</gene>
<dbReference type="InterPro" id="IPR058245">
    <property type="entry name" value="NreC/VraR/RcsB-like_REC"/>
</dbReference>
<reference evidence="6 7" key="1">
    <citation type="submission" date="2014-01" db="EMBL/GenBank/DDBJ databases">
        <title>Sulfitobacter donghicola JCM 14565 Genome Sequencing.</title>
        <authorList>
            <person name="Lai Q."/>
            <person name="Hong Z."/>
        </authorList>
    </citation>
    <scope>NUCLEOTIDE SEQUENCE [LARGE SCALE GENOMIC DNA]</scope>
    <source>
        <strain evidence="6 7">JCM 14565</strain>
    </source>
</reference>
<protein>
    <submittedName>
        <fullName evidence="6">Response regulator</fullName>
    </submittedName>
</protein>
<comment type="caution">
    <text evidence="6">The sequence shown here is derived from an EMBL/GenBank/DDBJ whole genome shotgun (WGS) entry which is preliminary data.</text>
</comment>
<dbReference type="PANTHER" id="PTHR43214">
    <property type="entry name" value="TWO-COMPONENT RESPONSE REGULATOR"/>
    <property type="match status" value="1"/>
</dbReference>
<dbReference type="Gene3D" id="3.40.50.2300">
    <property type="match status" value="1"/>
</dbReference>
<sequence length="225" mass="24758">MKTVLIIEDHAGARQQITQVVDEAFSDPVIDGVATLSAARRHLDARLYDLVVLDLNLPDGSGDEFIVEILQTQPNAYVVISTIHDESSRLIKALENGAKGYLLKEQPKESLIEDFKGILEGKPPLAPAITRRLLEMMRERSIPVQDPPMKPAQSGKVIDEEGALLTEREKEVLVLLAKGFNRPEVGGFLNISKHTVATHISNIYSKLDVSSRSEAALVAQQYGLL</sequence>
<dbReference type="CDD" id="cd17535">
    <property type="entry name" value="REC_NarL-like"/>
    <property type="match status" value="1"/>
</dbReference>
<dbReference type="InterPro" id="IPR011006">
    <property type="entry name" value="CheY-like_superfamily"/>
</dbReference>
<feature type="domain" description="Response regulatory" evidence="5">
    <location>
        <begin position="3"/>
        <end position="119"/>
    </location>
</feature>
<dbReference type="AlphaFoldDB" id="A0A073IG79"/>
<dbReference type="EMBL" id="JAMC01000006">
    <property type="protein sequence ID" value="KEJ88515.1"/>
    <property type="molecule type" value="Genomic_DNA"/>
</dbReference>
<dbReference type="InterPro" id="IPR001789">
    <property type="entry name" value="Sig_transdc_resp-reg_receiver"/>
</dbReference>
<keyword evidence="1 3" id="KW-0597">Phosphoprotein</keyword>
<dbReference type="SUPFAM" id="SSF46894">
    <property type="entry name" value="C-terminal effector domain of the bipartite response regulators"/>
    <property type="match status" value="1"/>
</dbReference>
<dbReference type="PANTHER" id="PTHR43214:SF43">
    <property type="entry name" value="TWO-COMPONENT RESPONSE REGULATOR"/>
    <property type="match status" value="1"/>
</dbReference>
<dbReference type="PROSITE" id="PS50043">
    <property type="entry name" value="HTH_LUXR_2"/>
    <property type="match status" value="1"/>
</dbReference>
<name>A0A073IG79_9RHOB</name>
<dbReference type="SUPFAM" id="SSF52172">
    <property type="entry name" value="CheY-like"/>
    <property type="match status" value="1"/>
</dbReference>
<dbReference type="PROSITE" id="PS50110">
    <property type="entry name" value="RESPONSE_REGULATORY"/>
    <property type="match status" value="1"/>
</dbReference>
<dbReference type="Pfam" id="PF00196">
    <property type="entry name" value="GerE"/>
    <property type="match status" value="1"/>
</dbReference>